<name>A0A815PAZ8_9BILA</name>
<feature type="region of interest" description="Disordered" evidence="1">
    <location>
        <begin position="218"/>
        <end position="243"/>
    </location>
</feature>
<dbReference type="Proteomes" id="UP000682733">
    <property type="component" value="Unassembled WGS sequence"/>
</dbReference>
<feature type="domain" description="PiggyBac transposable element-derived protein" evidence="2">
    <location>
        <begin position="99"/>
        <end position="154"/>
    </location>
</feature>
<sequence length="288" mass="33307">LKSNVKSVESLRNMYKSLDTNIRSLEKKTKERGRDDENKDVKETRSKFDLHLNVTVDNFFTSVSLAKELHKEKITIVGTLRKNKPEIPVEFQSNTSRKVDEVTGKPNIVLDYNKTKGAVNTVDQMCRKYTVKRGTKRWPLCIFYGMIDIAAINALIIWKEKNANWNENKRYKRRLFLEELGMGLVSSLLDHRSRTSKNLHTDIRNALAVVGYPAVEEETHEANENSAQRKRKRCSTCDNSKDRKTSNNIKRLLGVDMLTIKQYCSKDHLKCVNTIYSNREYDLNSLTG</sequence>
<dbReference type="Proteomes" id="UP000663829">
    <property type="component" value="Unassembled WGS sequence"/>
</dbReference>
<dbReference type="Proteomes" id="UP000681722">
    <property type="component" value="Unassembled WGS sequence"/>
</dbReference>
<feature type="domain" description="PiggyBac transposable element-derived protein" evidence="2">
    <location>
        <begin position="53"/>
        <end position="95"/>
    </location>
</feature>
<keyword evidence="7" id="KW-1185">Reference proteome</keyword>
<protein>
    <recommendedName>
        <fullName evidence="2">PiggyBac transposable element-derived protein domain-containing protein</fullName>
    </recommendedName>
</protein>
<organism evidence="4 7">
    <name type="scientific">Didymodactylos carnosus</name>
    <dbReference type="NCBI Taxonomy" id="1234261"/>
    <lineage>
        <taxon>Eukaryota</taxon>
        <taxon>Metazoa</taxon>
        <taxon>Spiralia</taxon>
        <taxon>Gnathifera</taxon>
        <taxon>Rotifera</taxon>
        <taxon>Eurotatoria</taxon>
        <taxon>Bdelloidea</taxon>
        <taxon>Philodinida</taxon>
        <taxon>Philodinidae</taxon>
        <taxon>Didymodactylos</taxon>
    </lineage>
</organism>
<feature type="region of interest" description="Disordered" evidence="1">
    <location>
        <begin position="22"/>
        <end position="41"/>
    </location>
</feature>
<evidence type="ECO:0000313" key="5">
    <source>
        <dbReference type="EMBL" id="CAF3732307.1"/>
    </source>
</evidence>
<gene>
    <name evidence="4" type="ORF">GPM918_LOCUS34565</name>
    <name evidence="3" type="ORF">OVA965_LOCUS12558</name>
    <name evidence="6" type="ORF">SRO942_LOCUS35266</name>
    <name evidence="5" type="ORF">TMI583_LOCUS12562</name>
</gene>
<dbReference type="Proteomes" id="UP000677228">
    <property type="component" value="Unassembled WGS sequence"/>
</dbReference>
<feature type="compositionally biased region" description="Basic and acidic residues" evidence="1">
    <location>
        <begin position="24"/>
        <end position="41"/>
    </location>
</feature>
<proteinExistence type="predicted"/>
<dbReference type="InterPro" id="IPR029526">
    <property type="entry name" value="PGBD"/>
</dbReference>
<reference evidence="4" key="1">
    <citation type="submission" date="2021-02" db="EMBL/GenBank/DDBJ databases">
        <authorList>
            <person name="Nowell W R."/>
        </authorList>
    </citation>
    <scope>NUCLEOTIDE SEQUENCE</scope>
</reference>
<accession>A0A815PAZ8</accession>
<evidence type="ECO:0000256" key="1">
    <source>
        <dbReference type="SAM" id="MobiDB-lite"/>
    </source>
</evidence>
<evidence type="ECO:0000313" key="7">
    <source>
        <dbReference type="Proteomes" id="UP000663829"/>
    </source>
</evidence>
<evidence type="ECO:0000313" key="6">
    <source>
        <dbReference type="EMBL" id="CAF4320994.1"/>
    </source>
</evidence>
<dbReference type="Pfam" id="PF13843">
    <property type="entry name" value="DDE_Tnp_1_7"/>
    <property type="match status" value="2"/>
</dbReference>
<dbReference type="EMBL" id="CAJNOQ010019261">
    <property type="protein sequence ID" value="CAF1446446.1"/>
    <property type="molecule type" value="Genomic_DNA"/>
</dbReference>
<evidence type="ECO:0000313" key="3">
    <source>
        <dbReference type="EMBL" id="CAF0959492.1"/>
    </source>
</evidence>
<dbReference type="EMBL" id="CAJOBA010005077">
    <property type="protein sequence ID" value="CAF3732307.1"/>
    <property type="molecule type" value="Genomic_DNA"/>
</dbReference>
<feature type="non-terminal residue" evidence="4">
    <location>
        <position position="1"/>
    </location>
</feature>
<dbReference type="OrthoDB" id="9986773at2759"/>
<dbReference type="EMBL" id="CAJNOK010005072">
    <property type="protein sequence ID" value="CAF0959492.1"/>
    <property type="molecule type" value="Genomic_DNA"/>
</dbReference>
<dbReference type="PANTHER" id="PTHR46599:SF6">
    <property type="entry name" value="DUAL SPECIFICITY PHOSPHATASE 26"/>
    <property type="match status" value="1"/>
</dbReference>
<dbReference type="PANTHER" id="PTHR46599">
    <property type="entry name" value="PIGGYBAC TRANSPOSABLE ELEMENT-DERIVED PROTEIN 4"/>
    <property type="match status" value="1"/>
</dbReference>
<comment type="caution">
    <text evidence="4">The sequence shown here is derived from an EMBL/GenBank/DDBJ whole genome shotgun (WGS) entry which is preliminary data.</text>
</comment>
<dbReference type="EMBL" id="CAJOBC010084706">
    <property type="protein sequence ID" value="CAF4320994.1"/>
    <property type="molecule type" value="Genomic_DNA"/>
</dbReference>
<evidence type="ECO:0000313" key="4">
    <source>
        <dbReference type="EMBL" id="CAF1446446.1"/>
    </source>
</evidence>
<dbReference type="AlphaFoldDB" id="A0A815PAZ8"/>
<evidence type="ECO:0000259" key="2">
    <source>
        <dbReference type="Pfam" id="PF13843"/>
    </source>
</evidence>